<feature type="binding site" evidence="14">
    <location>
        <position position="909"/>
    </location>
    <ligand>
        <name>Mg(2+)</name>
        <dbReference type="ChEBI" id="CHEBI:18420"/>
    </ligand>
</feature>
<feature type="binding site" evidence="14">
    <location>
        <position position="445"/>
    </location>
    <ligand>
        <name>Mg(2+)</name>
        <dbReference type="ChEBI" id="CHEBI:18420"/>
    </ligand>
</feature>
<proteinExistence type="inferred from homology"/>
<dbReference type="PROSITE" id="PS00154">
    <property type="entry name" value="ATPASE_E1_E2"/>
    <property type="match status" value="1"/>
</dbReference>
<comment type="similarity">
    <text evidence="2 15">Belongs to the cation transport ATPase (P-type) (TC 3.A.3) family. Type IV subfamily.</text>
</comment>
<dbReference type="GO" id="GO:0140326">
    <property type="term" value="F:ATPase-coupled intramembrane lipid transporter activity"/>
    <property type="evidence" value="ECO:0007669"/>
    <property type="project" value="UniProtKB-EC"/>
</dbReference>
<dbReference type="InterPro" id="IPR032631">
    <property type="entry name" value="P-type_ATPase_N"/>
</dbReference>
<keyword evidence="3 15" id="KW-0812">Transmembrane</keyword>
<evidence type="ECO:0000256" key="1">
    <source>
        <dbReference type="ARBA" id="ARBA00004141"/>
    </source>
</evidence>
<evidence type="ECO:0000256" key="15">
    <source>
        <dbReference type="RuleBase" id="RU362033"/>
    </source>
</evidence>
<feature type="transmembrane region" description="Helical" evidence="15">
    <location>
        <begin position="322"/>
        <end position="344"/>
    </location>
</feature>
<dbReference type="SUPFAM" id="SSF81660">
    <property type="entry name" value="Metal cation-transporting ATPase, ATP-binding domain N"/>
    <property type="match status" value="1"/>
</dbReference>
<feature type="binding site" evidence="13">
    <location>
        <position position="640"/>
    </location>
    <ligand>
        <name>ATP</name>
        <dbReference type="ChEBI" id="CHEBI:30616"/>
    </ligand>
</feature>
<feature type="binding site" evidence="14">
    <location>
        <position position="905"/>
    </location>
    <ligand>
        <name>Mg(2+)</name>
        <dbReference type="ChEBI" id="CHEBI:18420"/>
    </ligand>
</feature>
<gene>
    <name evidence="18" type="ORF">LVIROSA_LOCUS3001</name>
</gene>
<keyword evidence="10 15" id="KW-0472">Membrane</keyword>
<feature type="binding site" evidence="13">
    <location>
        <position position="908"/>
    </location>
    <ligand>
        <name>ATP</name>
        <dbReference type="ChEBI" id="CHEBI:30616"/>
    </ligand>
</feature>
<evidence type="ECO:0000259" key="16">
    <source>
        <dbReference type="Pfam" id="PF16209"/>
    </source>
</evidence>
<evidence type="ECO:0000256" key="13">
    <source>
        <dbReference type="PIRSR" id="PIRSR606539-2"/>
    </source>
</evidence>
<feature type="domain" description="P-type ATPase C-terminal" evidence="17">
    <location>
        <begin position="931"/>
        <end position="1181"/>
    </location>
</feature>
<dbReference type="EMBL" id="CAKMRJ010000001">
    <property type="protein sequence ID" value="CAH1415133.1"/>
    <property type="molecule type" value="Genomic_DNA"/>
</dbReference>
<reference evidence="18 19" key="1">
    <citation type="submission" date="2022-01" db="EMBL/GenBank/DDBJ databases">
        <authorList>
            <person name="Xiong W."/>
            <person name="Schranz E."/>
        </authorList>
    </citation>
    <scope>NUCLEOTIDE SEQUENCE [LARGE SCALE GENOMIC DNA]</scope>
</reference>
<feature type="binding site" evidence="13">
    <location>
        <position position="445"/>
    </location>
    <ligand>
        <name>ATP</name>
        <dbReference type="ChEBI" id="CHEBI:30616"/>
    </ligand>
</feature>
<sequence length="1264" mass="144028">MATQPSATNVQTMRKKKKKGKVKWSNLYTFSCLRSPPLVNQSDFGQPGFSRVVFCNDSAMHRTKPYKYPINDVSTTKYNVVTFLPKSLFEQFRRVANLYFLLVAVLSVTSLAPFSPLSLIAPLVFVVGISMLKEGVEDWHRFLQDLEVNSRKVKVHIGNGSFLDRPWKALRVGDVVKVSKNEYFPSDLLLLSSSYEDGVCYVETMNLDGETNLKIKRCLECTLGFDEELKFDKFKATIRCEDPNSSLYTFVANLEFGDEDEDTLISSYPLSPSQLLLRDSKLQNTDYVYGVVVFTGRDTKVVRNSMKSPSKRSRVEKKMDHVIYVLFFMLLLISLITSIGSARYTDRKHTAKEWWYLQLLEDTDASFDPNKPLISGFLQFLRALILYGYLIPISLYVSIEVVKFLQAMLINNDLQLFDEMSGKSVEARTSNLNEELGQVEMILSDKTGTLTCNQMEFRKCSIEGISYGGDVNAIVRAASHRMNINIESYRFNIDGEDSTPRDSIEMHEIYSDQDNEVKNSVLDDAKSMRNLGIKGFNFRDDRLMNKMWVHGSNVWDMMMFFRVMALCHTGIPVENGEETGSHKLKYEAESPEEVTFLIAAQEFGFQFCKRTQSSMFVKEIDSSAAEEVEREYKLLNLLEFSSSRKRMSVIVRDEVGQIFLFCKGADNIIFDRLGDSGRTYQHATTMHLANYAEDGLRTMAFAYRKIKDLEYEEWSSTFAKAKATIGPEREELLENASEIIEKDLVLLGAVAVDDKLQDGVAECIDKLAQAGLKIWLLTGDKKETAVNIGFACSLLRHDMKQFHLSLSRDAESKNQLKAMTDDILNQIEASYQMTVNEKTKDDPFGLVVDGKALEIALGDDIRDHFLQLAVNCSSVICCRVSPKQKALITRLVKKYSGKMTLAIGDGANDVGMIQAADIGIGISGMEGMQAVMASDFSMPQFRFLERLLIVHGHWCYKRISKMILYFVYKNIVFGLTLFYYELYSKFSGDVLYDGWYMLMFNLFLTSLPVISLGVLEQDVSSDICLEFPALYQQGQKGIFFSWKRILGWMGNGILTSVTIFILNVNILSSSAFRQGGEVIDIAHLGVITYTVVIWTVNSQIALIITHFTWIQHIFIWGSILCWYIFLLFYGVLPPVYSGREFKLLIEAVGPAPVYWIVTLLVVVVALLPYFIYMVITRSFYPMDDHVIQEMKYGREVVVDDDMWLREKQSSRKVTHIGFSARVDAKILYLKDQLHKKRMFIIKSITNSPIRRSITINSLDNRDSS</sequence>
<dbReference type="EC" id="7.6.2.1" evidence="15"/>
<name>A0AAU9LGJ6_9ASTR</name>
<dbReference type="Proteomes" id="UP001157418">
    <property type="component" value="Unassembled WGS sequence"/>
</dbReference>
<dbReference type="PANTHER" id="PTHR24092:SF157">
    <property type="entry name" value="PHOSPHOLIPID-TRANSPORTING ATPASE"/>
    <property type="match status" value="1"/>
</dbReference>
<feature type="binding site" evidence="13">
    <location>
        <position position="779"/>
    </location>
    <ligand>
        <name>ATP</name>
        <dbReference type="ChEBI" id="CHEBI:30616"/>
    </ligand>
</feature>
<keyword evidence="7 14" id="KW-0460">Magnesium</keyword>
<comment type="subcellular location">
    <subcellularLocation>
        <location evidence="1 15">Membrane</location>
        <topology evidence="1 15">Multi-pass membrane protein</topology>
    </subcellularLocation>
</comment>
<evidence type="ECO:0000313" key="18">
    <source>
        <dbReference type="EMBL" id="CAH1415133.1"/>
    </source>
</evidence>
<dbReference type="Gene3D" id="2.70.150.10">
    <property type="entry name" value="Calcium-transporting ATPase, cytoplasmic transduction domain A"/>
    <property type="match status" value="1"/>
</dbReference>
<evidence type="ECO:0000256" key="14">
    <source>
        <dbReference type="PIRSR" id="PIRSR606539-3"/>
    </source>
</evidence>
<dbReference type="PANTHER" id="PTHR24092">
    <property type="entry name" value="PROBABLE PHOSPHOLIPID-TRANSPORTING ATPASE"/>
    <property type="match status" value="1"/>
</dbReference>
<dbReference type="FunFam" id="2.70.150.10:FF:000023">
    <property type="entry name" value="Phospholipid-transporting ATPase"/>
    <property type="match status" value="1"/>
</dbReference>
<feature type="transmembrane region" description="Helical" evidence="15">
    <location>
        <begin position="1113"/>
        <end position="1132"/>
    </location>
</feature>
<dbReference type="InterPro" id="IPR036412">
    <property type="entry name" value="HAD-like_sf"/>
</dbReference>
<keyword evidence="5 13" id="KW-0547">Nucleotide-binding</keyword>
<comment type="caution">
    <text evidence="18">The sequence shown here is derived from an EMBL/GenBank/DDBJ whole genome shotgun (WGS) entry which is preliminary data.</text>
</comment>
<dbReference type="SUPFAM" id="SSF81653">
    <property type="entry name" value="Calcium ATPase, transduction domain A"/>
    <property type="match status" value="1"/>
</dbReference>
<feature type="transmembrane region" description="Helical" evidence="15">
    <location>
        <begin position="994"/>
        <end position="1015"/>
    </location>
</feature>
<dbReference type="Pfam" id="PF16209">
    <property type="entry name" value="PhoLip_ATPase_N"/>
    <property type="match status" value="1"/>
</dbReference>
<dbReference type="GO" id="GO:0000287">
    <property type="term" value="F:magnesium ion binding"/>
    <property type="evidence" value="ECO:0007669"/>
    <property type="project" value="UniProtKB-UniRule"/>
</dbReference>
<dbReference type="InterPro" id="IPR023298">
    <property type="entry name" value="ATPase_P-typ_TM_dom_sf"/>
</dbReference>
<feature type="binding site" evidence="13">
    <location>
        <position position="780"/>
    </location>
    <ligand>
        <name>ATP</name>
        <dbReference type="ChEBI" id="CHEBI:30616"/>
    </ligand>
</feature>
<evidence type="ECO:0000256" key="5">
    <source>
        <dbReference type="ARBA" id="ARBA00022741"/>
    </source>
</evidence>
<dbReference type="Gene3D" id="3.40.1110.10">
    <property type="entry name" value="Calcium-transporting ATPase, cytoplasmic domain N"/>
    <property type="match status" value="1"/>
</dbReference>
<organism evidence="18 19">
    <name type="scientific">Lactuca virosa</name>
    <dbReference type="NCBI Taxonomy" id="75947"/>
    <lineage>
        <taxon>Eukaryota</taxon>
        <taxon>Viridiplantae</taxon>
        <taxon>Streptophyta</taxon>
        <taxon>Embryophyta</taxon>
        <taxon>Tracheophyta</taxon>
        <taxon>Spermatophyta</taxon>
        <taxon>Magnoliopsida</taxon>
        <taxon>eudicotyledons</taxon>
        <taxon>Gunneridae</taxon>
        <taxon>Pentapetalae</taxon>
        <taxon>asterids</taxon>
        <taxon>campanulids</taxon>
        <taxon>Asterales</taxon>
        <taxon>Asteraceae</taxon>
        <taxon>Cichorioideae</taxon>
        <taxon>Cichorieae</taxon>
        <taxon>Lactucinae</taxon>
        <taxon>Lactuca</taxon>
    </lineage>
</organism>
<feature type="binding site" evidence="13">
    <location>
        <position position="446"/>
    </location>
    <ligand>
        <name>ATP</name>
        <dbReference type="ChEBI" id="CHEBI:30616"/>
    </ligand>
</feature>
<dbReference type="SUPFAM" id="SSF81665">
    <property type="entry name" value="Calcium ATPase, transmembrane domain M"/>
    <property type="match status" value="1"/>
</dbReference>
<dbReference type="InterPro" id="IPR018303">
    <property type="entry name" value="ATPase_P-typ_P_site"/>
</dbReference>
<feature type="transmembrane region" description="Helical" evidence="15">
    <location>
        <begin position="1045"/>
        <end position="1066"/>
    </location>
</feature>
<keyword evidence="4 14" id="KW-0479">Metal-binding</keyword>
<feature type="transmembrane region" description="Helical" evidence="15">
    <location>
        <begin position="380"/>
        <end position="399"/>
    </location>
</feature>
<feature type="binding site" evidence="13">
    <location>
        <position position="885"/>
    </location>
    <ligand>
        <name>ATP</name>
        <dbReference type="ChEBI" id="CHEBI:30616"/>
    </ligand>
</feature>
<feature type="binding site" evidence="13">
    <location>
        <position position="879"/>
    </location>
    <ligand>
        <name>ATP</name>
        <dbReference type="ChEBI" id="CHEBI:30616"/>
    </ligand>
</feature>
<dbReference type="AlphaFoldDB" id="A0AAU9LGJ6"/>
<feature type="binding site" evidence="13">
    <location>
        <position position="593"/>
    </location>
    <ligand>
        <name>ATP</name>
        <dbReference type="ChEBI" id="CHEBI:30616"/>
    </ligand>
</feature>
<accession>A0AAU9LGJ6</accession>
<feature type="binding site" evidence="13">
    <location>
        <position position="778"/>
    </location>
    <ligand>
        <name>ATP</name>
        <dbReference type="ChEBI" id="CHEBI:30616"/>
    </ligand>
</feature>
<feature type="transmembrane region" description="Helical" evidence="15">
    <location>
        <begin position="1086"/>
        <end position="1106"/>
    </location>
</feature>
<dbReference type="GO" id="GO:0005524">
    <property type="term" value="F:ATP binding"/>
    <property type="evidence" value="ECO:0007669"/>
    <property type="project" value="UniProtKB-UniRule"/>
</dbReference>
<dbReference type="SUPFAM" id="SSF56784">
    <property type="entry name" value="HAD-like"/>
    <property type="match status" value="1"/>
</dbReference>
<evidence type="ECO:0000256" key="12">
    <source>
        <dbReference type="PIRSR" id="PIRSR606539-1"/>
    </source>
</evidence>
<keyword evidence="19" id="KW-1185">Reference proteome</keyword>
<protein>
    <recommendedName>
        <fullName evidence="15">Phospholipid-transporting ATPase</fullName>
        <ecNumber evidence="15">7.6.2.1</ecNumber>
    </recommendedName>
</protein>
<feature type="binding site" evidence="13">
    <location>
        <position position="663"/>
    </location>
    <ligand>
        <name>ATP</name>
        <dbReference type="ChEBI" id="CHEBI:30616"/>
    </ligand>
</feature>
<dbReference type="NCBIfam" id="TIGR01652">
    <property type="entry name" value="ATPase-Plipid"/>
    <property type="match status" value="1"/>
</dbReference>
<evidence type="ECO:0000256" key="6">
    <source>
        <dbReference type="ARBA" id="ARBA00022840"/>
    </source>
</evidence>
<comment type="catalytic activity">
    <reaction evidence="11 15">
        <text>ATP + H2O + phospholipidSide 1 = ADP + phosphate + phospholipidSide 2.</text>
        <dbReference type="EC" id="7.6.2.1"/>
    </reaction>
</comment>
<dbReference type="InterPro" id="IPR023214">
    <property type="entry name" value="HAD_sf"/>
</dbReference>
<evidence type="ECO:0000256" key="8">
    <source>
        <dbReference type="ARBA" id="ARBA00022967"/>
    </source>
</evidence>
<feature type="transmembrane region" description="Helical" evidence="15">
    <location>
        <begin position="963"/>
        <end position="982"/>
    </location>
</feature>
<dbReference type="FunFam" id="3.40.50.1000:FF:000014">
    <property type="entry name" value="Phospholipid-transporting ATPase"/>
    <property type="match status" value="1"/>
</dbReference>
<dbReference type="Gene3D" id="3.40.50.1000">
    <property type="entry name" value="HAD superfamily/HAD-like"/>
    <property type="match status" value="1"/>
</dbReference>
<dbReference type="SFLD" id="SFLDF00027">
    <property type="entry name" value="p-type_atpase"/>
    <property type="match status" value="1"/>
</dbReference>
<feature type="active site" description="4-aspartylphosphate intermediate" evidence="12">
    <location>
        <position position="445"/>
    </location>
</feature>
<dbReference type="GO" id="GO:0016887">
    <property type="term" value="F:ATP hydrolysis activity"/>
    <property type="evidence" value="ECO:0007669"/>
    <property type="project" value="InterPro"/>
</dbReference>
<comment type="cofactor">
    <cofactor evidence="14">
        <name>Mg(2+)</name>
        <dbReference type="ChEBI" id="CHEBI:18420"/>
    </cofactor>
</comment>
<dbReference type="InterPro" id="IPR032630">
    <property type="entry name" value="P_typ_ATPase_c"/>
</dbReference>
<evidence type="ECO:0000256" key="7">
    <source>
        <dbReference type="ARBA" id="ARBA00022842"/>
    </source>
</evidence>
<keyword evidence="6 13" id="KW-0067">ATP-binding</keyword>
<evidence type="ECO:0000313" key="19">
    <source>
        <dbReference type="Proteomes" id="UP001157418"/>
    </source>
</evidence>
<feature type="transmembrane region" description="Helical" evidence="15">
    <location>
        <begin position="1152"/>
        <end position="1175"/>
    </location>
</feature>
<dbReference type="InterPro" id="IPR001757">
    <property type="entry name" value="P_typ_ATPase"/>
</dbReference>
<keyword evidence="9 15" id="KW-1133">Transmembrane helix</keyword>
<dbReference type="GO" id="GO:0045332">
    <property type="term" value="P:phospholipid translocation"/>
    <property type="evidence" value="ECO:0007669"/>
    <property type="project" value="TreeGrafter"/>
</dbReference>
<evidence type="ECO:0000256" key="11">
    <source>
        <dbReference type="ARBA" id="ARBA00034036"/>
    </source>
</evidence>
<evidence type="ECO:0000259" key="17">
    <source>
        <dbReference type="Pfam" id="PF16212"/>
    </source>
</evidence>
<evidence type="ECO:0000256" key="9">
    <source>
        <dbReference type="ARBA" id="ARBA00022989"/>
    </source>
</evidence>
<feature type="binding site" evidence="14">
    <location>
        <position position="447"/>
    </location>
    <ligand>
        <name>Mg(2+)</name>
        <dbReference type="ChEBI" id="CHEBI:18420"/>
    </ligand>
</feature>
<feature type="transmembrane region" description="Helical" evidence="15">
    <location>
        <begin position="119"/>
        <end position="136"/>
    </location>
</feature>
<keyword evidence="8 15" id="KW-1278">Translocase</keyword>
<dbReference type="InterPro" id="IPR006539">
    <property type="entry name" value="P-type_ATPase_IV"/>
</dbReference>
<feature type="binding site" evidence="13">
    <location>
        <position position="909"/>
    </location>
    <ligand>
        <name>ATP</name>
        <dbReference type="ChEBI" id="CHEBI:30616"/>
    </ligand>
</feature>
<dbReference type="Pfam" id="PF13246">
    <property type="entry name" value="Cation_ATPase"/>
    <property type="match status" value="1"/>
</dbReference>
<evidence type="ECO:0000256" key="2">
    <source>
        <dbReference type="ARBA" id="ARBA00008109"/>
    </source>
</evidence>
<dbReference type="PRINTS" id="PR00119">
    <property type="entry name" value="CATATPASE"/>
</dbReference>
<evidence type="ECO:0000256" key="4">
    <source>
        <dbReference type="ARBA" id="ARBA00022723"/>
    </source>
</evidence>
<dbReference type="Pfam" id="PF16212">
    <property type="entry name" value="PhoLip_ATPase_C"/>
    <property type="match status" value="1"/>
</dbReference>
<dbReference type="InterPro" id="IPR008250">
    <property type="entry name" value="ATPase_P-typ_transduc_dom_A_sf"/>
</dbReference>
<feature type="binding site" evidence="13">
    <location>
        <position position="447"/>
    </location>
    <ligand>
        <name>ATP</name>
        <dbReference type="ChEBI" id="CHEBI:30616"/>
    </ligand>
</feature>
<dbReference type="SFLD" id="SFLDG00002">
    <property type="entry name" value="C1.7:_P-type_atpase_like"/>
    <property type="match status" value="1"/>
</dbReference>
<feature type="binding site" evidence="13">
    <location>
        <position position="697"/>
    </location>
    <ligand>
        <name>ATP</name>
        <dbReference type="ChEBI" id="CHEBI:30616"/>
    </ligand>
</feature>
<feature type="domain" description="P-type ATPase N-terminal" evidence="16">
    <location>
        <begin position="53"/>
        <end position="119"/>
    </location>
</feature>
<dbReference type="InterPro" id="IPR023299">
    <property type="entry name" value="ATPase_P-typ_cyto_dom_N"/>
</dbReference>
<evidence type="ECO:0000256" key="3">
    <source>
        <dbReference type="ARBA" id="ARBA00022692"/>
    </source>
</evidence>
<evidence type="ECO:0000256" key="10">
    <source>
        <dbReference type="ARBA" id="ARBA00023136"/>
    </source>
</evidence>
<dbReference type="InterPro" id="IPR044492">
    <property type="entry name" value="P_typ_ATPase_HD_dom"/>
</dbReference>
<feature type="transmembrane region" description="Helical" evidence="15">
    <location>
        <begin position="95"/>
        <end position="113"/>
    </location>
</feature>
<dbReference type="SFLD" id="SFLDS00003">
    <property type="entry name" value="Haloacid_Dehalogenase"/>
    <property type="match status" value="1"/>
</dbReference>
<dbReference type="NCBIfam" id="TIGR01494">
    <property type="entry name" value="ATPase_P-type"/>
    <property type="match status" value="2"/>
</dbReference>
<dbReference type="GO" id="GO:0005886">
    <property type="term" value="C:plasma membrane"/>
    <property type="evidence" value="ECO:0007669"/>
    <property type="project" value="TreeGrafter"/>
</dbReference>
<dbReference type="CDD" id="cd02073">
    <property type="entry name" value="P-type_ATPase_APLT_Dnf-like"/>
    <property type="match status" value="1"/>
</dbReference>